<dbReference type="Pfam" id="PF05552">
    <property type="entry name" value="MS_channel_1st_1"/>
    <property type="match status" value="1"/>
</dbReference>
<dbReference type="Gene3D" id="1.10.287.1260">
    <property type="match status" value="1"/>
</dbReference>
<keyword evidence="1" id="KW-0472">Membrane</keyword>
<evidence type="ECO:0000256" key="1">
    <source>
        <dbReference type="SAM" id="Phobius"/>
    </source>
</evidence>
<feature type="transmembrane region" description="Helical" evidence="1">
    <location>
        <begin position="60"/>
        <end position="86"/>
    </location>
</feature>
<proteinExistence type="predicted"/>
<feature type="domain" description="Mechanosensitive ion channel MscS" evidence="2">
    <location>
        <begin position="198"/>
        <end position="254"/>
    </location>
</feature>
<dbReference type="Pfam" id="PF00924">
    <property type="entry name" value="MS_channel_2nd"/>
    <property type="match status" value="1"/>
</dbReference>
<feature type="transmembrane region" description="Helical" evidence="1">
    <location>
        <begin position="148"/>
        <end position="169"/>
    </location>
</feature>
<reference evidence="3 4" key="1">
    <citation type="submission" date="2023-09" db="EMBL/GenBank/DDBJ databases">
        <title>Novel taxa isolated from Blanes Bay.</title>
        <authorList>
            <person name="Rey-Velasco X."/>
            <person name="Lucena T."/>
        </authorList>
    </citation>
    <scope>NUCLEOTIDE SEQUENCE [LARGE SCALE GENOMIC DNA]</scope>
    <source>
        <strain evidence="3 4">S334</strain>
    </source>
</reference>
<comment type="caution">
    <text evidence="3">The sequence shown here is derived from an EMBL/GenBank/DDBJ whole genome shotgun (WGS) entry which is preliminary data.</text>
</comment>
<keyword evidence="1" id="KW-0812">Transmembrane</keyword>
<keyword evidence="4" id="KW-1185">Reference proteome</keyword>
<sequence length="262" mass="28545">MNEIEQLLQHLRGQLMELLPGIIISFLILAIGYGIARLIKYLTSVLFNYMGKLAGPRAGSLNLGQAGSFLGSAFFWLILFSTLLLITNYLGMTVITGWFQGVMQHVPNILAAILIIFASIMLGNLVSDLLTSFGKRTGFHYSQALIRIVRFILIALAVVIALDQVGIEISILKDVIVIILAALLFGAALAFGLGAQTSISNILSSFYVRKMYSVGDQIRIGKTSGKILSINTNSVILENGKGQVTIPTKEFNESKSYLIKTD</sequence>
<protein>
    <submittedName>
        <fullName evidence="3">Mechanosensitive ion channel</fullName>
    </submittedName>
</protein>
<evidence type="ECO:0000313" key="4">
    <source>
        <dbReference type="Proteomes" id="UP001250656"/>
    </source>
</evidence>
<gene>
    <name evidence="3" type="ORF">RQM65_11475</name>
</gene>
<feature type="transmembrane region" description="Helical" evidence="1">
    <location>
        <begin position="175"/>
        <end position="195"/>
    </location>
</feature>
<dbReference type="PANTHER" id="PTHR30221">
    <property type="entry name" value="SMALL-CONDUCTANCE MECHANOSENSITIVE CHANNEL"/>
    <property type="match status" value="1"/>
</dbReference>
<name>A0ABU3L7F1_9FLAO</name>
<evidence type="ECO:0000259" key="2">
    <source>
        <dbReference type="Pfam" id="PF00924"/>
    </source>
</evidence>
<keyword evidence="1" id="KW-1133">Transmembrane helix</keyword>
<dbReference type="RefSeq" id="WP_314015128.1">
    <property type="nucleotide sequence ID" value="NZ_JAVTTP010000001.1"/>
</dbReference>
<dbReference type="InterPro" id="IPR045275">
    <property type="entry name" value="MscS_archaea/bacteria_type"/>
</dbReference>
<dbReference type="InterPro" id="IPR008910">
    <property type="entry name" value="MSC_TM_helix"/>
</dbReference>
<feature type="transmembrane region" description="Helical" evidence="1">
    <location>
        <begin position="18"/>
        <end position="39"/>
    </location>
</feature>
<dbReference type="PANTHER" id="PTHR30221:SF1">
    <property type="entry name" value="SMALL-CONDUCTANCE MECHANOSENSITIVE CHANNEL"/>
    <property type="match status" value="1"/>
</dbReference>
<evidence type="ECO:0000313" key="3">
    <source>
        <dbReference type="EMBL" id="MDT7829288.1"/>
    </source>
</evidence>
<accession>A0ABU3L7F1</accession>
<dbReference type="Proteomes" id="UP001250656">
    <property type="component" value="Unassembled WGS sequence"/>
</dbReference>
<feature type="transmembrane region" description="Helical" evidence="1">
    <location>
        <begin position="106"/>
        <end position="127"/>
    </location>
</feature>
<organism evidence="3 4">
    <name type="scientific">Pricia mediterranea</name>
    <dbReference type="NCBI Taxonomy" id="3076079"/>
    <lineage>
        <taxon>Bacteria</taxon>
        <taxon>Pseudomonadati</taxon>
        <taxon>Bacteroidota</taxon>
        <taxon>Flavobacteriia</taxon>
        <taxon>Flavobacteriales</taxon>
        <taxon>Flavobacteriaceae</taxon>
        <taxon>Pricia</taxon>
    </lineage>
</organism>
<dbReference type="EMBL" id="JAVTTP010000001">
    <property type="protein sequence ID" value="MDT7829288.1"/>
    <property type="molecule type" value="Genomic_DNA"/>
</dbReference>
<dbReference type="InterPro" id="IPR006685">
    <property type="entry name" value="MscS_channel_2nd"/>
</dbReference>